<dbReference type="Gene3D" id="3.20.20.70">
    <property type="entry name" value="Aldolase class I"/>
    <property type="match status" value="1"/>
</dbReference>
<reference evidence="4 5" key="1">
    <citation type="submission" date="2018-08" db="EMBL/GenBank/DDBJ databases">
        <title>Draft genome of the lignicolous fungus Coniochaeta pulveracea.</title>
        <authorList>
            <person name="Borstlap C.J."/>
            <person name="De Witt R.N."/>
            <person name="Botha A."/>
            <person name="Volschenk H."/>
        </authorList>
    </citation>
    <scope>NUCLEOTIDE SEQUENCE [LARGE SCALE GENOMIC DNA]</scope>
    <source>
        <strain evidence="4 5">CAB683</strain>
    </source>
</reference>
<dbReference type="PANTHER" id="PTHR32332">
    <property type="entry name" value="2-NITROPROPANE DIOXYGENASE"/>
    <property type="match status" value="1"/>
</dbReference>
<keyword evidence="1" id="KW-0285">Flavoprotein</keyword>
<dbReference type="OrthoDB" id="2349068at2759"/>
<dbReference type="EMBL" id="QVQW01000001">
    <property type="protein sequence ID" value="RKU49396.1"/>
    <property type="molecule type" value="Genomic_DNA"/>
</dbReference>
<proteinExistence type="predicted"/>
<dbReference type="PANTHER" id="PTHR32332:SF34">
    <property type="entry name" value="2-NITROPROPANE DIOXYGENASE FAMILY, PUTATIVE-RELATED"/>
    <property type="match status" value="1"/>
</dbReference>
<name>A0A420YNK3_9PEZI</name>
<accession>A0A420YNK3</accession>
<evidence type="ECO:0000256" key="2">
    <source>
        <dbReference type="ARBA" id="ARBA00022643"/>
    </source>
</evidence>
<protein>
    <submittedName>
        <fullName evidence="4">Uncharacterized protein</fullName>
    </submittedName>
</protein>
<evidence type="ECO:0000256" key="3">
    <source>
        <dbReference type="ARBA" id="ARBA00023002"/>
    </source>
</evidence>
<sequence>MPTLNPFHNPLSKPEVTARPLLTALFPHLQQPSIISAPMLPLSNGRLAAAVSRAGGLGFIAGGYDFTPNSAALGTLSEELSSARDALDLTEETLTPLPVGVGFILTHESVTRFEETALPVLVEHSPQAVWLFAPDLERGGREAQRQIVEVCKHAGFSVFVQVGTVAAARQAVLDGADVIVAQGIDAGGHQYAQGVGVISLVPEVKTMLLEGFKDREVGLVAAGGIADGRGVAAALALGADGAVMGTRFILSQESGANDYYRKTISQTADAATSTVKTTFHDAIRGTSAIWPAAYDGRGVVTDAYRDHVGGMSLEDNIKKSKGDKTRGVTWAGSGVGLVRQDLPAGDIVREVRAAAIKRIKELHTMVAHFKK</sequence>
<dbReference type="Proteomes" id="UP000275385">
    <property type="component" value="Unassembled WGS sequence"/>
</dbReference>
<organism evidence="4 5">
    <name type="scientific">Coniochaeta pulveracea</name>
    <dbReference type="NCBI Taxonomy" id="177199"/>
    <lineage>
        <taxon>Eukaryota</taxon>
        <taxon>Fungi</taxon>
        <taxon>Dikarya</taxon>
        <taxon>Ascomycota</taxon>
        <taxon>Pezizomycotina</taxon>
        <taxon>Sordariomycetes</taxon>
        <taxon>Sordariomycetidae</taxon>
        <taxon>Coniochaetales</taxon>
        <taxon>Coniochaetaceae</taxon>
        <taxon>Coniochaeta</taxon>
    </lineage>
</organism>
<keyword evidence="2" id="KW-0288">FMN</keyword>
<keyword evidence="3" id="KW-0560">Oxidoreductase</keyword>
<dbReference type="InterPro" id="IPR004136">
    <property type="entry name" value="NMO"/>
</dbReference>
<dbReference type="SUPFAM" id="SSF51412">
    <property type="entry name" value="Inosine monophosphate dehydrogenase (IMPDH)"/>
    <property type="match status" value="1"/>
</dbReference>
<evidence type="ECO:0000313" key="4">
    <source>
        <dbReference type="EMBL" id="RKU49396.1"/>
    </source>
</evidence>
<dbReference type="AlphaFoldDB" id="A0A420YNK3"/>
<dbReference type="CDD" id="cd04730">
    <property type="entry name" value="NPD_like"/>
    <property type="match status" value="1"/>
</dbReference>
<dbReference type="STRING" id="177199.A0A420YNK3"/>
<gene>
    <name evidence="4" type="ORF">DL546_005153</name>
</gene>
<dbReference type="InterPro" id="IPR013785">
    <property type="entry name" value="Aldolase_TIM"/>
</dbReference>
<dbReference type="GO" id="GO:0018580">
    <property type="term" value="F:nitronate monooxygenase activity"/>
    <property type="evidence" value="ECO:0007669"/>
    <property type="project" value="InterPro"/>
</dbReference>
<comment type="caution">
    <text evidence="4">The sequence shown here is derived from an EMBL/GenBank/DDBJ whole genome shotgun (WGS) entry which is preliminary data.</text>
</comment>
<evidence type="ECO:0000256" key="1">
    <source>
        <dbReference type="ARBA" id="ARBA00022630"/>
    </source>
</evidence>
<evidence type="ECO:0000313" key="5">
    <source>
        <dbReference type="Proteomes" id="UP000275385"/>
    </source>
</evidence>
<keyword evidence="5" id="KW-1185">Reference proteome</keyword>
<dbReference type="Pfam" id="PF03060">
    <property type="entry name" value="NMO"/>
    <property type="match status" value="2"/>
</dbReference>